<keyword evidence="2" id="KW-1185">Reference proteome</keyword>
<protein>
    <submittedName>
        <fullName evidence="1">Uncharacterized protein</fullName>
    </submittedName>
</protein>
<organism evidence="1 2">
    <name type="scientific">Actinoplanes palleronii</name>
    <dbReference type="NCBI Taxonomy" id="113570"/>
    <lineage>
        <taxon>Bacteria</taxon>
        <taxon>Bacillati</taxon>
        <taxon>Actinomycetota</taxon>
        <taxon>Actinomycetes</taxon>
        <taxon>Micromonosporales</taxon>
        <taxon>Micromonosporaceae</taxon>
        <taxon>Actinoplanes</taxon>
    </lineage>
</organism>
<evidence type="ECO:0000313" key="1">
    <source>
        <dbReference type="EMBL" id="GIE70774.1"/>
    </source>
</evidence>
<dbReference type="RefSeq" id="WP_203828773.1">
    <property type="nucleotide sequence ID" value="NZ_BAAATY010000018.1"/>
</dbReference>
<proteinExistence type="predicted"/>
<evidence type="ECO:0000313" key="2">
    <source>
        <dbReference type="Proteomes" id="UP000624709"/>
    </source>
</evidence>
<gene>
    <name evidence="1" type="ORF">Apa02nite_068820</name>
</gene>
<name>A0ABQ4BJB8_9ACTN</name>
<reference evidence="1 2" key="1">
    <citation type="submission" date="2021-01" db="EMBL/GenBank/DDBJ databases">
        <title>Whole genome shotgun sequence of Actinoplanes palleronii NBRC 14916.</title>
        <authorList>
            <person name="Komaki H."/>
            <person name="Tamura T."/>
        </authorList>
    </citation>
    <scope>NUCLEOTIDE SEQUENCE [LARGE SCALE GENOMIC DNA]</scope>
    <source>
        <strain evidence="1 2">NBRC 14916</strain>
    </source>
</reference>
<sequence>MELERDEYGRTPWVHEATITDPTGLHVQVSVVIPPAADWDESTESLEIAQMQAVAAMKHIRKIRKERQERCPF</sequence>
<comment type="caution">
    <text evidence="1">The sequence shown here is derived from an EMBL/GenBank/DDBJ whole genome shotgun (WGS) entry which is preliminary data.</text>
</comment>
<dbReference type="Proteomes" id="UP000624709">
    <property type="component" value="Unassembled WGS sequence"/>
</dbReference>
<accession>A0ABQ4BJB8</accession>
<dbReference type="EMBL" id="BOMS01000110">
    <property type="protein sequence ID" value="GIE70774.1"/>
    <property type="molecule type" value="Genomic_DNA"/>
</dbReference>